<dbReference type="AlphaFoldDB" id="A0A926RYP1"/>
<dbReference type="InterPro" id="IPR026835">
    <property type="entry name" value="YqcG_C"/>
</dbReference>
<reference evidence="2" key="1">
    <citation type="submission" date="2020-09" db="EMBL/GenBank/DDBJ databases">
        <title>A novel bacterium of genus Hazenella, isolated from South China Sea.</title>
        <authorList>
            <person name="Huang H."/>
            <person name="Mo K."/>
            <person name="Hu Y."/>
        </authorList>
    </citation>
    <scope>NUCLEOTIDE SEQUENCE</scope>
    <source>
        <strain evidence="2">IB182357</strain>
    </source>
</reference>
<gene>
    <name evidence="2" type="ORF">IC620_15225</name>
</gene>
<keyword evidence="3" id="KW-1185">Reference proteome</keyword>
<protein>
    <submittedName>
        <fullName evidence="2">HNH/ENDO VII family nuclease</fullName>
    </submittedName>
</protein>
<dbReference type="EMBL" id="JACXAH010000034">
    <property type="protein sequence ID" value="MBD1373696.1"/>
    <property type="molecule type" value="Genomic_DNA"/>
</dbReference>
<dbReference type="Proteomes" id="UP000661691">
    <property type="component" value="Unassembled WGS sequence"/>
</dbReference>
<feature type="domain" description="Toxin YqcG C-terminal" evidence="1">
    <location>
        <begin position="60"/>
        <end position="135"/>
    </location>
</feature>
<accession>A0A926RYP1</accession>
<evidence type="ECO:0000313" key="2">
    <source>
        <dbReference type="EMBL" id="MBD1373696.1"/>
    </source>
</evidence>
<proteinExistence type="predicted"/>
<sequence>MYYVSNLKVFTHNMWAIYRNADGRFAPAPGSTSTNNIFNNRPAYARGQVEYVWQSAKDQNGRVFDSNTGQELFWDKTKARKGQWDMGHIPGQKYSDMRDAYGKGLLTADEFRAWYRNPNNYIPESISGNRSHRYE</sequence>
<organism evidence="2 3">
    <name type="scientific">Polycladospora coralii</name>
    <dbReference type="NCBI Taxonomy" id="2771432"/>
    <lineage>
        <taxon>Bacteria</taxon>
        <taxon>Bacillati</taxon>
        <taxon>Bacillota</taxon>
        <taxon>Bacilli</taxon>
        <taxon>Bacillales</taxon>
        <taxon>Thermoactinomycetaceae</taxon>
        <taxon>Polycladospora</taxon>
    </lineage>
</organism>
<evidence type="ECO:0000259" key="1">
    <source>
        <dbReference type="Pfam" id="PF14410"/>
    </source>
</evidence>
<evidence type="ECO:0000313" key="3">
    <source>
        <dbReference type="Proteomes" id="UP000661691"/>
    </source>
</evidence>
<comment type="caution">
    <text evidence="2">The sequence shown here is derived from an EMBL/GenBank/DDBJ whole genome shotgun (WGS) entry which is preliminary data.</text>
</comment>
<name>A0A926RYP1_9BACL</name>
<dbReference type="Pfam" id="PF14410">
    <property type="entry name" value="GH-E"/>
    <property type="match status" value="1"/>
</dbReference>